<evidence type="ECO:0000313" key="2">
    <source>
        <dbReference type="EMBL" id="TGA81070.1"/>
    </source>
</evidence>
<dbReference type="RefSeq" id="WP_103329715.1">
    <property type="nucleotide sequence ID" value="NZ_PPRD01000085.1"/>
</dbReference>
<organism evidence="2 3">
    <name type="scientific">Staphylococcus croceilyticus</name>
    <dbReference type="NCBI Taxonomy" id="319942"/>
    <lineage>
        <taxon>Bacteria</taxon>
        <taxon>Bacillati</taxon>
        <taxon>Bacillota</taxon>
        <taxon>Bacilli</taxon>
        <taxon>Bacillales</taxon>
        <taxon>Staphylococcaceae</taxon>
        <taxon>Staphylococcus</taxon>
    </lineage>
</organism>
<reference evidence="2 3" key="1">
    <citation type="submission" date="2019-04" db="EMBL/GenBank/DDBJ databases">
        <title>Genomic characterization of Staphylococcus petrasii strains.</title>
        <authorList>
            <person name="Vrbovska V."/>
            <person name="Kovarovic V."/>
            <person name="Maslanova I."/>
            <person name="Indrakova A."/>
            <person name="Petras P."/>
            <person name="Sedo O."/>
            <person name="Svec P."/>
            <person name="Fisarova L."/>
            <person name="Sedlacek I."/>
            <person name="Doskar J."/>
            <person name="Pantucek R."/>
        </authorList>
    </citation>
    <scope>NUCLEOTIDE SEQUENCE [LARGE SCALE GENOMIC DNA]</scope>
    <source>
        <strain evidence="2 3">CCM 8421</strain>
    </source>
</reference>
<feature type="transmembrane region" description="Helical" evidence="1">
    <location>
        <begin position="32"/>
        <end position="56"/>
    </location>
</feature>
<evidence type="ECO:0000256" key="1">
    <source>
        <dbReference type="SAM" id="Phobius"/>
    </source>
</evidence>
<dbReference type="Proteomes" id="UP000298482">
    <property type="component" value="Unassembled WGS sequence"/>
</dbReference>
<gene>
    <name evidence="2" type="ORF">E2556_01780</name>
</gene>
<sequence length="267" mass="31810">MNILVVIVVWVILSVFFIFLGINSIFNGLSVPWSNIIFFFILWLVLSCLIIVFFYLRHKSKKETRKLLATMEENPTHSYDEGEYFYQTPLIIFDNLRKPILGNKQMSYKPFFNNTLQKLVSLLDFFALFGIKLTSEDYNLVIKRIKWWHLRPHHKVYLNEQEVGILFQKKLFSKKGFQKMPYQFIDNQKYSYVFENPFFSQETVIKNDDNQILLKGKRSFFDIGKNDKTNQLGETHNLKVSANYSDYPEELWIALYIQVMVTQQTMN</sequence>
<keyword evidence="1" id="KW-0472">Membrane</keyword>
<accession>A0ABY2KJE6</accession>
<keyword evidence="1" id="KW-0812">Transmembrane</keyword>
<evidence type="ECO:0000313" key="3">
    <source>
        <dbReference type="Proteomes" id="UP000298482"/>
    </source>
</evidence>
<keyword evidence="3" id="KW-1185">Reference proteome</keyword>
<comment type="caution">
    <text evidence="2">The sequence shown here is derived from an EMBL/GenBank/DDBJ whole genome shotgun (WGS) entry which is preliminary data.</text>
</comment>
<protein>
    <submittedName>
        <fullName evidence="2">Uncharacterized protein</fullName>
    </submittedName>
</protein>
<proteinExistence type="predicted"/>
<feature type="transmembrane region" description="Helical" evidence="1">
    <location>
        <begin position="7"/>
        <end position="26"/>
    </location>
</feature>
<dbReference type="EMBL" id="SRJF01000001">
    <property type="protein sequence ID" value="TGA81070.1"/>
    <property type="molecule type" value="Genomic_DNA"/>
</dbReference>
<name>A0ABY2KJE6_9STAP</name>
<keyword evidence="1" id="KW-1133">Transmembrane helix</keyword>